<protein>
    <submittedName>
        <fullName evidence="1">Uncharacterized protein</fullName>
    </submittedName>
</protein>
<dbReference type="EMBL" id="FP929056">
    <property type="protein sequence ID" value="CBL28655.1"/>
    <property type="molecule type" value="Genomic_DNA"/>
</dbReference>
<name>A0AB94IY36_9BACT</name>
<proteinExistence type="predicted"/>
<dbReference type="Proteomes" id="UP000008957">
    <property type="component" value="Chromosome"/>
</dbReference>
<evidence type="ECO:0000313" key="2">
    <source>
        <dbReference type="Proteomes" id="UP000008957"/>
    </source>
</evidence>
<reference evidence="2" key="1">
    <citation type="submission" date="2010-03" db="EMBL/GenBank/DDBJ databases">
        <title>The genome sequence of Synergistetes sp. SGP1.</title>
        <authorList>
            <consortium name="metaHIT consortium -- http://www.metahit.eu/"/>
            <person name="Pajon A."/>
            <person name="Turner K."/>
            <person name="Parkhill J."/>
            <person name="Wade W."/>
            <person name="Vartoukian S."/>
        </authorList>
    </citation>
    <scope>NUCLEOTIDE SEQUENCE [LARGE SCALE GENOMIC DNA]</scope>
    <source>
        <strain evidence="2">SGP1</strain>
    </source>
</reference>
<reference evidence="1 2" key="2">
    <citation type="submission" date="2010-03" db="EMBL/GenBank/DDBJ databases">
        <authorList>
            <person name="Pajon A."/>
        </authorList>
    </citation>
    <scope>NUCLEOTIDE SEQUENCE [LARGE SCALE GENOMIC DNA]</scope>
    <source>
        <strain evidence="1 2">SGP1</strain>
    </source>
</reference>
<dbReference type="RefSeq" id="WP_015556802.1">
    <property type="nucleotide sequence ID" value="NZ_OZ209244.1"/>
</dbReference>
<dbReference type="AlphaFoldDB" id="A0AB94IY36"/>
<accession>A0AB94IY36</accession>
<gene>
    <name evidence="1" type="ORF">SY1_17280</name>
</gene>
<dbReference type="KEGG" id="sbr:SY1_17280"/>
<organism evidence="1 2">
    <name type="scientific">Fretibacterium fastidiosum</name>
    <dbReference type="NCBI Taxonomy" id="651822"/>
    <lineage>
        <taxon>Bacteria</taxon>
        <taxon>Thermotogati</taxon>
        <taxon>Synergistota</taxon>
        <taxon>Synergistia</taxon>
        <taxon>Synergistales</taxon>
        <taxon>Aminobacteriaceae</taxon>
        <taxon>Fretibacterium</taxon>
    </lineage>
</organism>
<keyword evidence="2" id="KW-1185">Reference proteome</keyword>
<evidence type="ECO:0000313" key="1">
    <source>
        <dbReference type="EMBL" id="CBL28655.1"/>
    </source>
</evidence>
<sequence>MASSRRKYPRRAWMDRSVFPCRLVVVRNPERREWAERSSDSPAAACRM</sequence>